<dbReference type="HOGENOM" id="CLU_091585_5_2_11"/>
<dbReference type="AlphaFoldDB" id="E3J296"/>
<accession>E3J296</accession>
<dbReference type="InterPro" id="IPR005325">
    <property type="entry name" value="DUF308_memb"/>
</dbReference>
<dbReference type="RefSeq" id="WP_013421257.1">
    <property type="nucleotide sequence ID" value="NC_014666.1"/>
</dbReference>
<feature type="transmembrane region" description="Helical" evidence="2">
    <location>
        <begin position="143"/>
        <end position="163"/>
    </location>
</feature>
<dbReference type="InParanoid" id="E3J296"/>
<dbReference type="eggNOG" id="COG3247">
    <property type="taxonomic scope" value="Bacteria"/>
</dbReference>
<feature type="transmembrane region" description="Helical" evidence="2">
    <location>
        <begin position="62"/>
        <end position="82"/>
    </location>
</feature>
<dbReference type="Proteomes" id="UP000002484">
    <property type="component" value="Chromosome"/>
</dbReference>
<gene>
    <name evidence="3" type="ordered locus">FraEuI1c_0046</name>
</gene>
<protein>
    <recommendedName>
        <fullName evidence="5">HdeD family acid-resistance protein</fullName>
    </recommendedName>
</protein>
<dbReference type="PANTHER" id="PTHR34989:SF1">
    <property type="entry name" value="PROTEIN HDED"/>
    <property type="match status" value="1"/>
</dbReference>
<dbReference type="InterPro" id="IPR052712">
    <property type="entry name" value="Acid_resist_chaperone_HdeD"/>
</dbReference>
<feature type="transmembrane region" description="Helical" evidence="2">
    <location>
        <begin position="88"/>
        <end position="110"/>
    </location>
</feature>
<reference evidence="3 4" key="1">
    <citation type="submission" date="2010-10" db="EMBL/GenBank/DDBJ databases">
        <title>Complete sequence of Frankia sp. EuI1c.</title>
        <authorList>
            <consortium name="US DOE Joint Genome Institute"/>
            <person name="Lucas S."/>
            <person name="Copeland A."/>
            <person name="Lapidus A."/>
            <person name="Cheng J.-F."/>
            <person name="Bruce D."/>
            <person name="Goodwin L."/>
            <person name="Pitluck S."/>
            <person name="Chertkov O."/>
            <person name="Detter J.C."/>
            <person name="Han C."/>
            <person name="Tapia R."/>
            <person name="Land M."/>
            <person name="Hauser L."/>
            <person name="Jeffries C."/>
            <person name="Kyrpides N."/>
            <person name="Ivanova N."/>
            <person name="Mikhailova N."/>
            <person name="Beauchemin N."/>
            <person name="Sen A."/>
            <person name="Sur S.A."/>
            <person name="Gtari M."/>
            <person name="Wall L."/>
            <person name="Tisa L."/>
            <person name="Woyke T."/>
        </authorList>
    </citation>
    <scope>NUCLEOTIDE SEQUENCE [LARGE SCALE GENOMIC DNA]</scope>
    <source>
        <strain evidence="4">DSM 45817 / CECT 9037 / EuI1c</strain>
    </source>
</reference>
<dbReference type="KEGG" id="fri:FraEuI1c_0046"/>
<dbReference type="PANTHER" id="PTHR34989">
    <property type="entry name" value="PROTEIN HDED"/>
    <property type="match status" value="1"/>
</dbReference>
<dbReference type="GO" id="GO:0005886">
    <property type="term" value="C:plasma membrane"/>
    <property type="evidence" value="ECO:0007669"/>
    <property type="project" value="TreeGrafter"/>
</dbReference>
<evidence type="ECO:0000256" key="1">
    <source>
        <dbReference type="SAM" id="MobiDB-lite"/>
    </source>
</evidence>
<feature type="region of interest" description="Disordered" evidence="1">
    <location>
        <begin position="180"/>
        <end position="205"/>
    </location>
</feature>
<evidence type="ECO:0000313" key="3">
    <source>
        <dbReference type="EMBL" id="ADP78134.1"/>
    </source>
</evidence>
<sequence precursor="true">MLRSESTSFLLRGAVAVALGIVAIAWPGVTVSALIVLFAIYVFCDAIGHFHRATASDRSGSAAGSIALGVLDIAAGVVALVWPAMTVFVLTIWLGVWAVVTGVVEVGAAFTMPARRGVRTGMVLVGLASIVFGIVVFTHPSIGVLSVTLLFGLFLLVYGVDLVTTGVRMRRRGATGGDALGGGWTDSTPYPGSARRADQAAPRYR</sequence>
<keyword evidence="4" id="KW-1185">Reference proteome</keyword>
<keyword evidence="2" id="KW-0812">Transmembrane</keyword>
<evidence type="ECO:0000256" key="2">
    <source>
        <dbReference type="SAM" id="Phobius"/>
    </source>
</evidence>
<keyword evidence="2" id="KW-1133">Transmembrane helix</keyword>
<organism evidence="3 4">
    <name type="scientific">Pseudofrankia inefficax (strain DSM 45817 / CECT 9037 / DDB 130130 / EuI1c)</name>
    <name type="common">Frankia inefficax</name>
    <dbReference type="NCBI Taxonomy" id="298654"/>
    <lineage>
        <taxon>Bacteria</taxon>
        <taxon>Bacillati</taxon>
        <taxon>Actinomycetota</taxon>
        <taxon>Actinomycetes</taxon>
        <taxon>Frankiales</taxon>
        <taxon>Frankiaceae</taxon>
        <taxon>Pseudofrankia</taxon>
    </lineage>
</organism>
<evidence type="ECO:0000313" key="4">
    <source>
        <dbReference type="Proteomes" id="UP000002484"/>
    </source>
</evidence>
<dbReference type="STRING" id="298654.FraEuI1c_0046"/>
<evidence type="ECO:0008006" key="5">
    <source>
        <dbReference type="Google" id="ProtNLM"/>
    </source>
</evidence>
<proteinExistence type="predicted"/>
<dbReference type="OrthoDB" id="3213799at2"/>
<feature type="transmembrane region" description="Helical" evidence="2">
    <location>
        <begin position="117"/>
        <end position="137"/>
    </location>
</feature>
<dbReference type="Pfam" id="PF03729">
    <property type="entry name" value="DUF308"/>
    <property type="match status" value="2"/>
</dbReference>
<dbReference type="EMBL" id="CP002299">
    <property type="protein sequence ID" value="ADP78134.1"/>
    <property type="molecule type" value="Genomic_DNA"/>
</dbReference>
<keyword evidence="2" id="KW-0472">Membrane</keyword>
<name>E3J296_PSEI1</name>